<evidence type="ECO:0000313" key="1">
    <source>
        <dbReference type="EMBL" id="MSC80899.1"/>
    </source>
</evidence>
<dbReference type="Proteomes" id="UP000477010">
    <property type="component" value="Unassembled WGS sequence"/>
</dbReference>
<protein>
    <submittedName>
        <fullName evidence="1">Uncharacterized protein</fullName>
    </submittedName>
</protein>
<dbReference type="RefSeq" id="WP_154252256.1">
    <property type="nucleotide sequence ID" value="NZ_WKPZ01000011.1"/>
</dbReference>
<dbReference type="EMBL" id="WKQE01000011">
    <property type="protein sequence ID" value="MSC80899.1"/>
    <property type="molecule type" value="Genomic_DNA"/>
</dbReference>
<dbReference type="AlphaFoldDB" id="A0A6A8KQU3"/>
<name>A0A6A8KQU3_9FIRM</name>
<reference evidence="1 2" key="1">
    <citation type="journal article" date="2019" name="Nat. Med.">
        <title>A library of human gut bacterial isolates paired with longitudinal multiomics data enables mechanistic microbiome research.</title>
        <authorList>
            <person name="Poyet M."/>
            <person name="Groussin M."/>
            <person name="Gibbons S.M."/>
            <person name="Avila-Pacheco J."/>
            <person name="Jiang X."/>
            <person name="Kearney S.M."/>
            <person name="Perrotta A.R."/>
            <person name="Berdy B."/>
            <person name="Zhao S."/>
            <person name="Lieberman T.D."/>
            <person name="Swanson P.K."/>
            <person name="Smith M."/>
            <person name="Roesemann S."/>
            <person name="Alexander J.E."/>
            <person name="Rich S.A."/>
            <person name="Livny J."/>
            <person name="Vlamakis H."/>
            <person name="Clish C."/>
            <person name="Bullock K."/>
            <person name="Deik A."/>
            <person name="Scott J."/>
            <person name="Pierce K.A."/>
            <person name="Xavier R.J."/>
            <person name="Alm E.J."/>
        </authorList>
    </citation>
    <scope>NUCLEOTIDE SEQUENCE [LARGE SCALE GENOMIC DNA]</scope>
    <source>
        <strain evidence="1 2">BIOML-B9</strain>
    </source>
</reference>
<organism evidence="1 2">
    <name type="scientific">Faecalibacterium prausnitzii</name>
    <dbReference type="NCBI Taxonomy" id="853"/>
    <lineage>
        <taxon>Bacteria</taxon>
        <taxon>Bacillati</taxon>
        <taxon>Bacillota</taxon>
        <taxon>Clostridia</taxon>
        <taxon>Eubacteriales</taxon>
        <taxon>Oscillospiraceae</taxon>
        <taxon>Faecalibacterium</taxon>
    </lineage>
</organism>
<sequence>MDLIQLKLCDIQGRLFELSLQAGYDSEDFMKRFMRSKVARDLDSEYNRMQWAGEEYLLEEFADECPQTQKDNAQYDREVMYWAGYLYRYWHILTNEPSREIYAQASAKTMNTNYLMFHTMAPELAIEDLKELHQQKKQSKKQKLRKPEQQI</sequence>
<evidence type="ECO:0000313" key="2">
    <source>
        <dbReference type="Proteomes" id="UP000477010"/>
    </source>
</evidence>
<comment type="caution">
    <text evidence="1">The sequence shown here is derived from an EMBL/GenBank/DDBJ whole genome shotgun (WGS) entry which is preliminary data.</text>
</comment>
<accession>A0A6A8KQU3</accession>
<gene>
    <name evidence="1" type="ORF">GKD85_08700</name>
</gene>
<proteinExistence type="predicted"/>